<reference evidence="1" key="2">
    <citation type="journal article" date="2022" name="New Phytol.">
        <title>Evolutionary transition to the ectomycorrhizal habit in the genomes of a hyperdiverse lineage of mushroom-forming fungi.</title>
        <authorList>
            <person name="Looney B."/>
            <person name="Miyauchi S."/>
            <person name="Morin E."/>
            <person name="Drula E."/>
            <person name="Courty P.E."/>
            <person name="Kohler A."/>
            <person name="Kuo A."/>
            <person name="LaButti K."/>
            <person name="Pangilinan J."/>
            <person name="Lipzen A."/>
            <person name="Riley R."/>
            <person name="Andreopoulos W."/>
            <person name="He G."/>
            <person name="Johnson J."/>
            <person name="Nolan M."/>
            <person name="Tritt A."/>
            <person name="Barry K.W."/>
            <person name="Grigoriev I.V."/>
            <person name="Nagy L.G."/>
            <person name="Hibbett D."/>
            <person name="Henrissat B."/>
            <person name="Matheny P.B."/>
            <person name="Labbe J."/>
            <person name="Martin F.M."/>
        </authorList>
    </citation>
    <scope>NUCLEOTIDE SEQUENCE</scope>
    <source>
        <strain evidence="1">FP105234-sp</strain>
    </source>
</reference>
<comment type="caution">
    <text evidence="1">The sequence shown here is derived from an EMBL/GenBank/DDBJ whole genome shotgun (WGS) entry which is preliminary data.</text>
</comment>
<accession>A0ACB8R8G3</accession>
<organism evidence="1 2">
    <name type="scientific">Auriscalpium vulgare</name>
    <dbReference type="NCBI Taxonomy" id="40419"/>
    <lineage>
        <taxon>Eukaryota</taxon>
        <taxon>Fungi</taxon>
        <taxon>Dikarya</taxon>
        <taxon>Basidiomycota</taxon>
        <taxon>Agaricomycotina</taxon>
        <taxon>Agaricomycetes</taxon>
        <taxon>Russulales</taxon>
        <taxon>Auriscalpiaceae</taxon>
        <taxon>Auriscalpium</taxon>
    </lineage>
</organism>
<gene>
    <name evidence="1" type="ORF">FA95DRAFT_1611827</name>
</gene>
<reference evidence="1" key="1">
    <citation type="submission" date="2021-02" db="EMBL/GenBank/DDBJ databases">
        <authorList>
            <consortium name="DOE Joint Genome Institute"/>
            <person name="Ahrendt S."/>
            <person name="Looney B.P."/>
            <person name="Miyauchi S."/>
            <person name="Morin E."/>
            <person name="Drula E."/>
            <person name="Courty P.E."/>
            <person name="Chicoki N."/>
            <person name="Fauchery L."/>
            <person name="Kohler A."/>
            <person name="Kuo A."/>
            <person name="Labutti K."/>
            <person name="Pangilinan J."/>
            <person name="Lipzen A."/>
            <person name="Riley R."/>
            <person name="Andreopoulos W."/>
            <person name="He G."/>
            <person name="Johnson J."/>
            <person name="Barry K.W."/>
            <person name="Grigoriev I.V."/>
            <person name="Nagy L."/>
            <person name="Hibbett D."/>
            <person name="Henrissat B."/>
            <person name="Matheny P.B."/>
            <person name="Labbe J."/>
            <person name="Martin F."/>
        </authorList>
    </citation>
    <scope>NUCLEOTIDE SEQUENCE</scope>
    <source>
        <strain evidence="1">FP105234-sp</strain>
    </source>
</reference>
<protein>
    <submittedName>
        <fullName evidence="1">Uncharacterized protein</fullName>
    </submittedName>
</protein>
<keyword evidence="2" id="KW-1185">Reference proteome</keyword>
<dbReference type="Proteomes" id="UP000814033">
    <property type="component" value="Unassembled WGS sequence"/>
</dbReference>
<proteinExistence type="predicted"/>
<evidence type="ECO:0000313" key="1">
    <source>
        <dbReference type="EMBL" id="KAI0040399.1"/>
    </source>
</evidence>
<evidence type="ECO:0000313" key="2">
    <source>
        <dbReference type="Proteomes" id="UP000814033"/>
    </source>
</evidence>
<dbReference type="EMBL" id="MU276199">
    <property type="protein sequence ID" value="KAI0040399.1"/>
    <property type="molecule type" value="Genomic_DNA"/>
</dbReference>
<name>A0ACB8R8G3_9AGAM</name>
<sequence>MSGQTASGDDRPQPHDVIDIFLVKASKVRLSYTSAPSTDPTNVDIVFEAADQHRAAGTRSSSAHRQPNAQTSPAANTNPTVPPPMARNGANAAITQSSQSMSDASDSQAGSVLCPETPTRLRGTSQAQRDSVHYAASLRSPREFFTGAQSVSPADRAAAEAMFSASGPFERLQFTRLPGGTGTMLTARTDEGPGPRTGDEDRQRIGAADTRAGSGGVGPASPASSHTEPSTPMYINPTLTSPPPRSSRRTRREARGSSPWMVQADVDDDSQVMARDMAENADGVKFEDEQDQHEGEAHEGEARKRGRDDEEDGRHESKRQALANASGSATPHPDVQAASPPDIPTQLLFSPTRRAALGLPPPPTYCLNTQLLEMMRDVEEGHREVDAHLRAD</sequence>